<dbReference type="SMART" id="SM00331">
    <property type="entry name" value="PP2C_SIG"/>
    <property type="match status" value="1"/>
</dbReference>
<evidence type="ECO:0000256" key="1">
    <source>
        <dbReference type="ARBA" id="ARBA00001936"/>
    </source>
</evidence>
<comment type="catalytic activity">
    <reaction evidence="7">
        <text>O-phospho-L-seryl-[protein] + H2O = L-seryl-[protein] + phosphate</text>
        <dbReference type="Rhea" id="RHEA:20629"/>
        <dbReference type="Rhea" id="RHEA-COMP:9863"/>
        <dbReference type="Rhea" id="RHEA-COMP:11604"/>
        <dbReference type="ChEBI" id="CHEBI:15377"/>
        <dbReference type="ChEBI" id="CHEBI:29999"/>
        <dbReference type="ChEBI" id="CHEBI:43474"/>
        <dbReference type="ChEBI" id="CHEBI:83421"/>
        <dbReference type="EC" id="3.1.3.16"/>
    </reaction>
</comment>
<sequence>MQNAQFFTDTGQHRNKNEDAGGIFYNQTQQQLLVLCDGMGGHKAGEIASQFVTYELQKRFEDENFIEYEQAETWLRFNLKEINRELFEYAQTNEEYKGMGTTCVCALVFDKQLVVANIGDSRAYLINSREIEQITYDHSFVNHLVMTGQITEEEAFTHPQRNIITKVMGTDKRVSPDIFTKRFNHYDFIMLNSDGLTDYVRGEIIHESFNESLSLEEHGEQLIQLALNHDSKDNISVLIAAIEGDHL</sequence>
<evidence type="ECO:0000256" key="8">
    <source>
        <dbReference type="ARBA" id="ARBA00048336"/>
    </source>
</evidence>
<dbReference type="InterPro" id="IPR001932">
    <property type="entry name" value="PPM-type_phosphatase-like_dom"/>
</dbReference>
<dbReference type="EMBL" id="LORN02000015">
    <property type="protein sequence ID" value="PNN21363.1"/>
    <property type="molecule type" value="Genomic_DNA"/>
</dbReference>
<dbReference type="FunFam" id="3.60.40.10:FF:000002">
    <property type="entry name" value="Serine/threonine phosphatase stp"/>
    <property type="match status" value="1"/>
</dbReference>
<comment type="cofactor">
    <cofactor evidence="1">
        <name>Mn(2+)</name>
        <dbReference type="ChEBI" id="CHEBI:29035"/>
    </cofactor>
</comment>
<keyword evidence="5" id="KW-0904">Protein phosphatase</keyword>
<dbReference type="GO" id="GO:0046872">
    <property type="term" value="F:metal ion binding"/>
    <property type="evidence" value="ECO:0007669"/>
    <property type="project" value="UniProtKB-KW"/>
</dbReference>
<comment type="caution">
    <text evidence="10">The sequence shown here is derived from an EMBL/GenBank/DDBJ whole genome shotgun (WGS) entry which is preliminary data.</text>
</comment>
<accession>A0A2K0A8N3</accession>
<comment type="catalytic activity">
    <reaction evidence="8">
        <text>O-phospho-L-threonyl-[protein] + H2O = L-threonyl-[protein] + phosphate</text>
        <dbReference type="Rhea" id="RHEA:47004"/>
        <dbReference type="Rhea" id="RHEA-COMP:11060"/>
        <dbReference type="Rhea" id="RHEA-COMP:11605"/>
        <dbReference type="ChEBI" id="CHEBI:15377"/>
        <dbReference type="ChEBI" id="CHEBI:30013"/>
        <dbReference type="ChEBI" id="CHEBI:43474"/>
        <dbReference type="ChEBI" id="CHEBI:61977"/>
        <dbReference type="EC" id="3.1.3.16"/>
    </reaction>
</comment>
<dbReference type="InterPro" id="IPR036457">
    <property type="entry name" value="PPM-type-like_dom_sf"/>
</dbReference>
<organism evidence="10 11">
    <name type="scientific">Staphylococcus haemolyticus</name>
    <dbReference type="NCBI Taxonomy" id="1283"/>
    <lineage>
        <taxon>Bacteria</taxon>
        <taxon>Bacillati</taxon>
        <taxon>Bacillota</taxon>
        <taxon>Bacilli</taxon>
        <taxon>Bacillales</taxon>
        <taxon>Staphylococcaceae</taxon>
        <taxon>Staphylococcus</taxon>
    </lineage>
</organism>
<reference evidence="10 11" key="1">
    <citation type="submission" date="2017-12" db="EMBL/GenBank/DDBJ databases">
        <title>FDA dAtabase for Regulatory Grade micrObial Sequences (FDA-ARGOS): Supporting development and validation of Infectious Disease Dx tests.</title>
        <authorList>
            <person name="Hoffmann M."/>
            <person name="Allard M."/>
            <person name="Evans P."/>
            <person name="Brown E."/>
            <person name="Tallon L."/>
            <person name="Sadzewicz L."/>
            <person name="Sengamalay N."/>
            <person name="Ott S."/>
            <person name="Godinez A."/>
            <person name="Nagaraj S."/>
            <person name="Vavikolanu K."/>
            <person name="Aluvathingal J."/>
            <person name="Nadendla S."/>
            <person name="Sichtig H."/>
        </authorList>
    </citation>
    <scope>NUCLEOTIDE SEQUENCE [LARGE SCALE GENOMIC DNA]</scope>
    <source>
        <strain evidence="10 11">FDAARGOS_148</strain>
    </source>
</reference>
<dbReference type="AlphaFoldDB" id="A0A2K0A8N3"/>
<keyword evidence="3" id="KW-0479">Metal-binding</keyword>
<evidence type="ECO:0000256" key="5">
    <source>
        <dbReference type="ARBA" id="ARBA00022912"/>
    </source>
</evidence>
<gene>
    <name evidence="10" type="ORF">AL503_011520</name>
</gene>
<dbReference type="Gene3D" id="3.60.40.10">
    <property type="entry name" value="PPM-type phosphatase domain"/>
    <property type="match status" value="1"/>
</dbReference>
<dbReference type="SUPFAM" id="SSF81606">
    <property type="entry name" value="PP2C-like"/>
    <property type="match status" value="1"/>
</dbReference>
<dbReference type="Pfam" id="PF13672">
    <property type="entry name" value="PP2C_2"/>
    <property type="match status" value="1"/>
</dbReference>
<dbReference type="Proteomes" id="UP000053523">
    <property type="component" value="Unassembled WGS sequence"/>
</dbReference>
<dbReference type="PANTHER" id="PTHR13832:SF860">
    <property type="entry name" value="PROTEIN PHOSPHATASE PHPP"/>
    <property type="match status" value="1"/>
</dbReference>
<evidence type="ECO:0000256" key="4">
    <source>
        <dbReference type="ARBA" id="ARBA00022801"/>
    </source>
</evidence>
<keyword evidence="6" id="KW-0464">Manganese</keyword>
<protein>
    <recommendedName>
        <fullName evidence="2">protein-serine/threonine phosphatase</fullName>
        <ecNumber evidence="2">3.1.3.16</ecNumber>
    </recommendedName>
</protein>
<feature type="domain" description="PPM-type phosphatase" evidence="9">
    <location>
        <begin position="3"/>
        <end position="242"/>
    </location>
</feature>
<dbReference type="RefSeq" id="WP_037552320.1">
    <property type="nucleotide sequence ID" value="NZ_CAJCGD010000005.1"/>
</dbReference>
<dbReference type="GO" id="GO:0004722">
    <property type="term" value="F:protein serine/threonine phosphatase activity"/>
    <property type="evidence" value="ECO:0007669"/>
    <property type="project" value="UniProtKB-EC"/>
</dbReference>
<evidence type="ECO:0000256" key="2">
    <source>
        <dbReference type="ARBA" id="ARBA00013081"/>
    </source>
</evidence>
<dbReference type="SMART" id="SM00332">
    <property type="entry name" value="PP2Cc"/>
    <property type="match status" value="1"/>
</dbReference>
<evidence type="ECO:0000256" key="7">
    <source>
        <dbReference type="ARBA" id="ARBA00047761"/>
    </source>
</evidence>
<evidence type="ECO:0000256" key="3">
    <source>
        <dbReference type="ARBA" id="ARBA00022723"/>
    </source>
</evidence>
<evidence type="ECO:0000256" key="6">
    <source>
        <dbReference type="ARBA" id="ARBA00023211"/>
    </source>
</evidence>
<dbReference type="InterPro" id="IPR015655">
    <property type="entry name" value="PP2C"/>
</dbReference>
<dbReference type="CDD" id="cd00143">
    <property type="entry name" value="PP2Cc"/>
    <property type="match status" value="1"/>
</dbReference>
<keyword evidence="4" id="KW-0378">Hydrolase</keyword>
<evidence type="ECO:0000259" key="9">
    <source>
        <dbReference type="PROSITE" id="PS51746"/>
    </source>
</evidence>
<dbReference type="PANTHER" id="PTHR13832">
    <property type="entry name" value="PROTEIN PHOSPHATASE 2C"/>
    <property type="match status" value="1"/>
</dbReference>
<evidence type="ECO:0000313" key="11">
    <source>
        <dbReference type="Proteomes" id="UP000053523"/>
    </source>
</evidence>
<dbReference type="EC" id="3.1.3.16" evidence="2"/>
<proteinExistence type="predicted"/>
<dbReference type="PROSITE" id="PS51746">
    <property type="entry name" value="PPM_2"/>
    <property type="match status" value="1"/>
</dbReference>
<dbReference type="NCBIfam" id="NF033484">
    <property type="entry name" value="Stp1_PP2C_phos"/>
    <property type="match status" value="1"/>
</dbReference>
<name>A0A2K0A8N3_STAHA</name>
<evidence type="ECO:0000313" key="10">
    <source>
        <dbReference type="EMBL" id="PNN21363.1"/>
    </source>
</evidence>